<reference evidence="1 2" key="1">
    <citation type="submission" date="2018-11" db="EMBL/GenBank/DDBJ databases">
        <title>Complete genome sequence of Paenibacillus baekrokdamisoli strain KCTC 33723.</title>
        <authorList>
            <person name="Kang S.W."/>
            <person name="Lee K.C."/>
            <person name="Kim K.K."/>
            <person name="Kim J.S."/>
            <person name="Kim D.S."/>
            <person name="Ko S.H."/>
            <person name="Yang S.H."/>
            <person name="Lee J.S."/>
        </authorList>
    </citation>
    <scope>NUCLEOTIDE SEQUENCE [LARGE SCALE GENOMIC DNA]</scope>
    <source>
        <strain evidence="1 2">KCTC 33723</strain>
    </source>
</reference>
<dbReference type="EMBL" id="AP019308">
    <property type="protein sequence ID" value="BBH24420.1"/>
    <property type="molecule type" value="Genomic_DNA"/>
</dbReference>
<name>A0A3G9IZT0_9BACL</name>
<proteinExistence type="predicted"/>
<organism evidence="1 2">
    <name type="scientific">Paenibacillus baekrokdamisoli</name>
    <dbReference type="NCBI Taxonomy" id="1712516"/>
    <lineage>
        <taxon>Bacteria</taxon>
        <taxon>Bacillati</taxon>
        <taxon>Bacillota</taxon>
        <taxon>Bacilli</taxon>
        <taxon>Bacillales</taxon>
        <taxon>Paenibacillaceae</taxon>
        <taxon>Paenibacillus</taxon>
    </lineage>
</organism>
<dbReference type="Proteomes" id="UP000275368">
    <property type="component" value="Chromosome"/>
</dbReference>
<sequence length="124" mass="14365">MKLKPTHSHTKGESIQRNPHSNIIQNITNFRKETAWEIGSDYEESLDVDEQLNKVVNQLKGKEEKIIEICKRYNLCCMFMIVIIMNEGFTPTLSINKEMIKIANNIGAEILFDLYANPYKSELD</sequence>
<protein>
    <submittedName>
        <fullName evidence="1">Uncharacterized protein</fullName>
    </submittedName>
</protein>
<gene>
    <name evidence="1" type="ORF">Back11_57650</name>
</gene>
<dbReference type="KEGG" id="pbk:Back11_57650"/>
<accession>A0A3G9IZT0</accession>
<evidence type="ECO:0000313" key="1">
    <source>
        <dbReference type="EMBL" id="BBH24420.1"/>
    </source>
</evidence>
<evidence type="ECO:0000313" key="2">
    <source>
        <dbReference type="Proteomes" id="UP000275368"/>
    </source>
</evidence>
<keyword evidence="2" id="KW-1185">Reference proteome</keyword>
<dbReference type="AlphaFoldDB" id="A0A3G9IZT0"/>
<dbReference type="Pfam" id="PF14106">
    <property type="entry name" value="DUF4279"/>
    <property type="match status" value="1"/>
</dbReference>
<dbReference type="InterPro" id="IPR025459">
    <property type="entry name" value="DUF4279"/>
</dbReference>